<comment type="caution">
    <text evidence="7">The sequence shown here is derived from an EMBL/GenBank/DDBJ whole genome shotgun (WGS) entry which is preliminary data.</text>
</comment>
<dbReference type="InterPro" id="IPR023795">
    <property type="entry name" value="Serpin_CS"/>
</dbReference>
<keyword evidence="3" id="KW-0722">Serine protease inhibitor</keyword>
<dbReference type="SUPFAM" id="SSF56574">
    <property type="entry name" value="Serpins"/>
    <property type="match status" value="1"/>
</dbReference>
<organism evidence="7 8">
    <name type="scientific">Ignelater luminosus</name>
    <name type="common">Cucubano</name>
    <name type="synonym">Pyrophorus luminosus</name>
    <dbReference type="NCBI Taxonomy" id="2038154"/>
    <lineage>
        <taxon>Eukaryota</taxon>
        <taxon>Metazoa</taxon>
        <taxon>Ecdysozoa</taxon>
        <taxon>Arthropoda</taxon>
        <taxon>Hexapoda</taxon>
        <taxon>Insecta</taxon>
        <taxon>Pterygota</taxon>
        <taxon>Neoptera</taxon>
        <taxon>Endopterygota</taxon>
        <taxon>Coleoptera</taxon>
        <taxon>Polyphaga</taxon>
        <taxon>Elateriformia</taxon>
        <taxon>Elateroidea</taxon>
        <taxon>Elateridae</taxon>
        <taxon>Agrypninae</taxon>
        <taxon>Pyrophorini</taxon>
        <taxon>Ignelater</taxon>
    </lineage>
</organism>
<dbReference type="PANTHER" id="PTHR11461:SF211">
    <property type="entry name" value="GH10112P-RELATED"/>
    <property type="match status" value="1"/>
</dbReference>
<dbReference type="InterPro" id="IPR042185">
    <property type="entry name" value="Serpin_sf_2"/>
</dbReference>
<dbReference type="Gene3D" id="3.30.497.10">
    <property type="entry name" value="Antithrombin, subunit I, domain 2"/>
    <property type="match status" value="1"/>
</dbReference>
<dbReference type="InterPro" id="IPR023796">
    <property type="entry name" value="Serpin_dom"/>
</dbReference>
<protein>
    <recommendedName>
        <fullName evidence="6">Serpin domain-containing protein</fullName>
    </recommendedName>
</protein>
<feature type="chain" id="PRO_5035428724" description="Serpin domain-containing protein" evidence="5">
    <location>
        <begin position="17"/>
        <end position="387"/>
    </location>
</feature>
<reference evidence="7" key="1">
    <citation type="submission" date="2019-08" db="EMBL/GenBank/DDBJ databases">
        <title>The genome of the North American firefly Photinus pyralis.</title>
        <authorList>
            <consortium name="Photinus pyralis genome working group"/>
            <person name="Fallon T.R."/>
            <person name="Sander Lower S.E."/>
            <person name="Weng J.-K."/>
        </authorList>
    </citation>
    <scope>NUCLEOTIDE SEQUENCE</scope>
    <source>
        <strain evidence="7">TRF0915ILg1</strain>
        <tissue evidence="7">Whole body</tissue>
    </source>
</reference>
<evidence type="ECO:0000256" key="2">
    <source>
        <dbReference type="ARBA" id="ARBA00022690"/>
    </source>
</evidence>
<dbReference type="PROSITE" id="PS00284">
    <property type="entry name" value="SERPIN"/>
    <property type="match status" value="1"/>
</dbReference>
<evidence type="ECO:0000313" key="7">
    <source>
        <dbReference type="EMBL" id="KAF2899157.1"/>
    </source>
</evidence>
<evidence type="ECO:0000256" key="3">
    <source>
        <dbReference type="ARBA" id="ARBA00022900"/>
    </source>
</evidence>
<dbReference type="GO" id="GO:0005615">
    <property type="term" value="C:extracellular space"/>
    <property type="evidence" value="ECO:0007669"/>
    <property type="project" value="InterPro"/>
</dbReference>
<dbReference type="Proteomes" id="UP000801492">
    <property type="component" value="Unassembled WGS sequence"/>
</dbReference>
<proteinExistence type="inferred from homology"/>
<keyword evidence="2" id="KW-0646">Protease inhibitor</keyword>
<evidence type="ECO:0000313" key="8">
    <source>
        <dbReference type="Proteomes" id="UP000801492"/>
    </source>
</evidence>
<dbReference type="InterPro" id="IPR042178">
    <property type="entry name" value="Serpin_sf_1"/>
</dbReference>
<sequence length="387" mass="42852">MKLLVLITFGVLAALAEESDLLKQFSVGNQQFTADVYKELLKVTSGNILVCPISAQIILALTQAGARGETAKQMSSGLRLPESSEKIQAIFNALTKDFRNGQGYALNSANRIYVKNDFPINQQFKNVAVNVFDADILNIDFSKNKEAASRINKWVSEKTKDNIKDLVAPGDINGATRAVLVNTLFFQANWRNAFEKYSTTKQPFYLNANEHVEVDMMTQTSFFKYYEWSELDAKVLEMPYVGNDVSMTFVLPNEKDGLHRIEENLEKVFESHQYTAIDVAVSIPKFKVQTTIRLIPILKTLGIEDAFTGKADFSGLGPGGLQIDQVIQKNFVEVNENGTKAASATAVAAGLSAFPPPARATFVADHPFFYYIKKGNTVLFAGSVKEL</sequence>
<dbReference type="Pfam" id="PF00079">
    <property type="entry name" value="Serpin"/>
    <property type="match status" value="1"/>
</dbReference>
<dbReference type="OrthoDB" id="9518664at2759"/>
<feature type="signal peptide" evidence="5">
    <location>
        <begin position="1"/>
        <end position="16"/>
    </location>
</feature>
<dbReference type="InterPro" id="IPR000215">
    <property type="entry name" value="Serpin_fam"/>
</dbReference>
<evidence type="ECO:0000256" key="4">
    <source>
        <dbReference type="RuleBase" id="RU000411"/>
    </source>
</evidence>
<dbReference type="EMBL" id="VTPC01003020">
    <property type="protein sequence ID" value="KAF2899157.1"/>
    <property type="molecule type" value="Genomic_DNA"/>
</dbReference>
<keyword evidence="5" id="KW-0732">Signal</keyword>
<dbReference type="GO" id="GO:0004867">
    <property type="term" value="F:serine-type endopeptidase inhibitor activity"/>
    <property type="evidence" value="ECO:0007669"/>
    <property type="project" value="UniProtKB-KW"/>
</dbReference>
<feature type="domain" description="Serpin" evidence="6">
    <location>
        <begin position="34"/>
        <end position="387"/>
    </location>
</feature>
<evidence type="ECO:0000256" key="5">
    <source>
        <dbReference type="SAM" id="SignalP"/>
    </source>
</evidence>
<evidence type="ECO:0000256" key="1">
    <source>
        <dbReference type="ARBA" id="ARBA00009500"/>
    </source>
</evidence>
<evidence type="ECO:0000259" key="6">
    <source>
        <dbReference type="SMART" id="SM00093"/>
    </source>
</evidence>
<comment type="similarity">
    <text evidence="1 4">Belongs to the serpin family.</text>
</comment>
<dbReference type="Gene3D" id="2.30.39.10">
    <property type="entry name" value="Alpha-1-antitrypsin, domain 1"/>
    <property type="match status" value="1"/>
</dbReference>
<keyword evidence="8" id="KW-1185">Reference proteome</keyword>
<dbReference type="AlphaFoldDB" id="A0A8K0GET0"/>
<accession>A0A8K0GET0</accession>
<dbReference type="SMART" id="SM00093">
    <property type="entry name" value="SERPIN"/>
    <property type="match status" value="1"/>
</dbReference>
<gene>
    <name evidence="7" type="ORF">ILUMI_07019</name>
</gene>
<dbReference type="PANTHER" id="PTHR11461">
    <property type="entry name" value="SERINE PROTEASE INHIBITOR, SERPIN"/>
    <property type="match status" value="1"/>
</dbReference>
<name>A0A8K0GET0_IGNLU</name>
<dbReference type="InterPro" id="IPR036186">
    <property type="entry name" value="Serpin_sf"/>
</dbReference>